<reference evidence="2" key="1">
    <citation type="submission" date="2017-09" db="EMBL/GenBank/DDBJ databases">
        <title>Depth-based differentiation of microbial function through sediment-hosted aquifers and enrichment of novel symbionts in the deep terrestrial subsurface.</title>
        <authorList>
            <person name="Probst A.J."/>
            <person name="Ladd B."/>
            <person name="Jarett J.K."/>
            <person name="Geller-Mcgrath D.E."/>
            <person name="Sieber C.M.K."/>
            <person name="Emerson J.B."/>
            <person name="Anantharaman K."/>
            <person name="Thomas B.C."/>
            <person name="Malmstrom R."/>
            <person name="Stieglmeier M."/>
            <person name="Klingl A."/>
            <person name="Woyke T."/>
            <person name="Ryan C.M."/>
            <person name="Banfield J.F."/>
        </authorList>
    </citation>
    <scope>NUCLEOTIDE SEQUENCE [LARGE SCALE GENOMIC DNA]</scope>
</reference>
<dbReference type="Proteomes" id="UP000229056">
    <property type="component" value="Unassembled WGS sequence"/>
</dbReference>
<evidence type="ECO:0000313" key="2">
    <source>
        <dbReference type="Proteomes" id="UP000229056"/>
    </source>
</evidence>
<gene>
    <name evidence="1" type="ORF">COT80_02005</name>
</gene>
<proteinExistence type="predicted"/>
<dbReference type="EMBL" id="PEZY01000005">
    <property type="protein sequence ID" value="PIS06320.1"/>
    <property type="molecule type" value="Genomic_DNA"/>
</dbReference>
<accession>A0A2H0W6Q9</accession>
<organism evidence="1 2">
    <name type="scientific">Candidatus Buchananbacteria bacterium CG10_big_fil_rev_8_21_14_0_10_33_19</name>
    <dbReference type="NCBI Taxonomy" id="1974525"/>
    <lineage>
        <taxon>Bacteria</taxon>
        <taxon>Candidatus Buchananiibacteriota</taxon>
    </lineage>
</organism>
<comment type="caution">
    <text evidence="1">The sequence shown here is derived from an EMBL/GenBank/DDBJ whole genome shotgun (WGS) entry which is preliminary data.</text>
</comment>
<evidence type="ECO:0000313" key="1">
    <source>
        <dbReference type="EMBL" id="PIS06320.1"/>
    </source>
</evidence>
<sequence length="232" mass="23791">MIKFINILACFLVVLLLFPGILDAAMTSSNYHIWQDALSSGGGEDQSSSNYDLADTIGGIIASHSSSTNNNIGAGFRNSEYSILFLSASQSSVEFGNLSTSATATGAITLNVFTNESAGVSVTYSGSTLTCSACSSVNTITAIGASASGSSAGTSQFGFNAIYSSGTSPVASTISPYNSVGQYAFSSGDEIVNSSNPINETVFDINFIANIDGTESSGIYTTTIVYTATANF</sequence>
<dbReference type="AlphaFoldDB" id="A0A2H0W6Q9"/>
<name>A0A2H0W6Q9_9BACT</name>
<protein>
    <submittedName>
        <fullName evidence="1">Uncharacterized protein</fullName>
    </submittedName>
</protein>